<protein>
    <submittedName>
        <fullName evidence="13">Kinesin-domain-containing protein</fullName>
    </submittedName>
</protein>
<feature type="domain" description="Kinesin motor" evidence="12">
    <location>
        <begin position="7"/>
        <end position="325"/>
    </location>
</feature>
<feature type="binding site" evidence="9">
    <location>
        <begin position="89"/>
        <end position="96"/>
    </location>
    <ligand>
        <name>ATP</name>
        <dbReference type="ChEBI" id="CHEBI:30616"/>
    </ligand>
</feature>
<sequence length="839" mass="96414">MSDNRNNIRVVCRFRPQNSRERREGGIPIIKYDDNGDSCRMEGKEFQGNFTFDRIFQPETQQKFFFDESIKPIVDDVIKGYNGTVFAYGQTGSGKTHTMMGDMDYEEYKGLIPRIVEQIFHSNISSPSTTECTVKASYMEIYMEKIRDLLNPKNDNLPIREKKNRVYVKDLLEIYVGSVQELYEVIRRGGNSRIVAYTDMNTESSRSHSILVITVNQKNLNDGSVKSGKLLLVDLADFEKVGKIGQTLEVKKVNKSLSALGIVINALVDGKSTHIPYRDSKLTRILQESLGGNSRTTLIINCSPSSFDEAETLRTLRFGMRAKNIKNKARVNVEFSITELKVLLKKAKNEAVSFEQYTSTLEGEVGVWRSGGTVPKEKWASVDEITSEKDERDHSRPGTPSPILEEDEREEFLKLENELADQICEIESALAAQEKILVEMNEELDSYEFEKDIITKMESELSELKVQLYKVVYENKEGGIIMDTLRESNLELSTEVESLKKALAQKEVDKEQKKQEKQEKMAAILAGLDLSGVIFGEMNNDNVTIMEELTLRRELSDSKNLVLQHEQTINELYHENEHLTRKRDELEILLTTLELDYEELLGKIIDEDGANNNIDITETITELRSKLEAQFVVKKEVQQKEIDELKQELEKKNEELRGLNSALADLKRANEELQNVISKKESKAVGGQKNVAEKEKDMERICKTMSQQLADFDAMKKALIRDLQNRCEKKVVELDETREQYNNVLRNSNNKAQQKKIALLERSLEQLTNEGKQLVKLRSSLKKEIDFAERKLLFRNERIQALEVLLKDEQEKLITQNQRFEAQLQVKKTAYHSYRAFSK</sequence>
<evidence type="ECO:0000313" key="13">
    <source>
        <dbReference type="EMBL" id="PKY56924.1"/>
    </source>
</evidence>
<dbReference type="FunFam" id="3.40.850.10:FF:000031">
    <property type="entry name" value="Kinesin-like protein"/>
    <property type="match status" value="1"/>
</dbReference>
<keyword evidence="5 9" id="KW-0067">ATP-binding</keyword>
<dbReference type="InterPro" id="IPR036961">
    <property type="entry name" value="Kinesin_motor_dom_sf"/>
</dbReference>
<dbReference type="AlphaFoldDB" id="A0A2I1HDH8"/>
<evidence type="ECO:0000256" key="8">
    <source>
        <dbReference type="ARBA" id="ARBA00023212"/>
    </source>
</evidence>
<dbReference type="GO" id="GO:0008017">
    <property type="term" value="F:microtubule binding"/>
    <property type="evidence" value="ECO:0007669"/>
    <property type="project" value="InterPro"/>
</dbReference>
<proteinExistence type="inferred from homology"/>
<dbReference type="InterPro" id="IPR059182">
    <property type="entry name" value="Khc_C"/>
</dbReference>
<evidence type="ECO:0000256" key="10">
    <source>
        <dbReference type="SAM" id="Coils"/>
    </source>
</evidence>
<dbReference type="CDD" id="cd23649">
    <property type="entry name" value="Khc_CBD_cc"/>
    <property type="match status" value="1"/>
</dbReference>
<evidence type="ECO:0000256" key="4">
    <source>
        <dbReference type="ARBA" id="ARBA00022741"/>
    </source>
</evidence>
<keyword evidence="14" id="KW-1185">Reference proteome</keyword>
<dbReference type="PANTHER" id="PTHR47968">
    <property type="entry name" value="CENTROMERE PROTEIN E"/>
    <property type="match status" value="1"/>
</dbReference>
<feature type="compositionally biased region" description="Basic and acidic residues" evidence="11">
    <location>
        <begin position="379"/>
        <end position="396"/>
    </location>
</feature>
<comment type="similarity">
    <text evidence="9">Belongs to the TRAFAC class myosin-kinesin ATPase superfamily. Kinesin family.</text>
</comment>
<keyword evidence="7 9" id="KW-0505">Motor protein</keyword>
<dbReference type="VEuPathDB" id="FungiDB:RhiirA1_417656"/>
<dbReference type="GO" id="GO:0005524">
    <property type="term" value="F:ATP binding"/>
    <property type="evidence" value="ECO:0007669"/>
    <property type="project" value="UniProtKB-UniRule"/>
</dbReference>
<keyword evidence="4 9" id="KW-0547">Nucleotide-binding</keyword>
<dbReference type="InterPro" id="IPR027417">
    <property type="entry name" value="P-loop_NTPase"/>
</dbReference>
<dbReference type="GO" id="GO:0005874">
    <property type="term" value="C:microtubule"/>
    <property type="evidence" value="ECO:0007669"/>
    <property type="project" value="UniProtKB-KW"/>
</dbReference>
<reference evidence="13 14" key="1">
    <citation type="submission" date="2015-10" db="EMBL/GenBank/DDBJ databases">
        <title>Genome analyses suggest a sexual origin of heterokaryosis in a supposedly ancient asexual fungus.</title>
        <authorList>
            <person name="Ropars J."/>
            <person name="Sedzielewska K."/>
            <person name="Noel J."/>
            <person name="Charron P."/>
            <person name="Farinelli L."/>
            <person name="Marton T."/>
            <person name="Kruger M."/>
            <person name="Pelin A."/>
            <person name="Brachmann A."/>
            <person name="Corradi N."/>
        </authorList>
    </citation>
    <scope>NUCLEOTIDE SEQUENCE [LARGE SCALE GENOMIC DNA]</scope>
    <source>
        <strain evidence="13 14">A4</strain>
    </source>
</reference>
<dbReference type="PROSITE" id="PS50067">
    <property type="entry name" value="KINESIN_MOTOR_2"/>
    <property type="match status" value="1"/>
</dbReference>
<dbReference type="PRINTS" id="PR00380">
    <property type="entry name" value="KINESINHEAVY"/>
</dbReference>
<evidence type="ECO:0000256" key="9">
    <source>
        <dbReference type="PROSITE-ProRule" id="PRU00283"/>
    </source>
</evidence>
<feature type="region of interest" description="Disordered" evidence="11">
    <location>
        <begin position="379"/>
        <end position="405"/>
    </location>
</feature>
<dbReference type="PANTHER" id="PTHR47968:SF75">
    <property type="entry name" value="CENTROMERE-ASSOCIATED PROTEIN E"/>
    <property type="match status" value="1"/>
</dbReference>
<evidence type="ECO:0000256" key="5">
    <source>
        <dbReference type="ARBA" id="ARBA00022840"/>
    </source>
</evidence>
<evidence type="ECO:0000256" key="2">
    <source>
        <dbReference type="ARBA" id="ARBA00022490"/>
    </source>
</evidence>
<name>A0A2I1HDH8_9GLOM</name>
<keyword evidence="6 10" id="KW-0175">Coiled coil</keyword>
<evidence type="ECO:0000256" key="3">
    <source>
        <dbReference type="ARBA" id="ARBA00022701"/>
    </source>
</evidence>
<dbReference type="EMBL" id="LLXI01002354">
    <property type="protein sequence ID" value="PKY56924.1"/>
    <property type="molecule type" value="Genomic_DNA"/>
</dbReference>
<dbReference type="SMART" id="SM00129">
    <property type="entry name" value="KISc"/>
    <property type="match status" value="1"/>
</dbReference>
<organism evidence="13 14">
    <name type="scientific">Rhizophagus irregularis</name>
    <dbReference type="NCBI Taxonomy" id="588596"/>
    <lineage>
        <taxon>Eukaryota</taxon>
        <taxon>Fungi</taxon>
        <taxon>Fungi incertae sedis</taxon>
        <taxon>Mucoromycota</taxon>
        <taxon>Glomeromycotina</taxon>
        <taxon>Glomeromycetes</taxon>
        <taxon>Glomerales</taxon>
        <taxon>Glomeraceae</taxon>
        <taxon>Rhizophagus</taxon>
    </lineage>
</organism>
<dbReference type="VEuPathDB" id="FungiDB:FUN_024163"/>
<evidence type="ECO:0000313" key="14">
    <source>
        <dbReference type="Proteomes" id="UP000234323"/>
    </source>
</evidence>
<evidence type="ECO:0000259" key="12">
    <source>
        <dbReference type="PROSITE" id="PS50067"/>
    </source>
</evidence>
<keyword evidence="3" id="KW-0493">Microtubule</keyword>
<comment type="subcellular location">
    <subcellularLocation>
        <location evidence="1">Cytoplasm</location>
        <location evidence="1">Cytoskeleton</location>
    </subcellularLocation>
</comment>
<dbReference type="VEuPathDB" id="FungiDB:RhiirFUN_004591"/>
<dbReference type="GO" id="GO:0007018">
    <property type="term" value="P:microtubule-based movement"/>
    <property type="evidence" value="ECO:0007669"/>
    <property type="project" value="InterPro"/>
</dbReference>
<dbReference type="CDD" id="cd01369">
    <property type="entry name" value="KISc_KHC_KIF5"/>
    <property type="match status" value="1"/>
</dbReference>
<evidence type="ECO:0000256" key="11">
    <source>
        <dbReference type="SAM" id="MobiDB-lite"/>
    </source>
</evidence>
<evidence type="ECO:0000256" key="6">
    <source>
        <dbReference type="ARBA" id="ARBA00023054"/>
    </source>
</evidence>
<dbReference type="InterPro" id="IPR001752">
    <property type="entry name" value="Kinesin_motor_dom"/>
</dbReference>
<dbReference type="SUPFAM" id="SSF52540">
    <property type="entry name" value="P-loop containing nucleoside triphosphate hydrolases"/>
    <property type="match status" value="1"/>
</dbReference>
<evidence type="ECO:0000256" key="7">
    <source>
        <dbReference type="ARBA" id="ARBA00023175"/>
    </source>
</evidence>
<dbReference type="Gene3D" id="3.40.850.10">
    <property type="entry name" value="Kinesin motor domain"/>
    <property type="match status" value="1"/>
</dbReference>
<feature type="coiled-coil region" evidence="10">
    <location>
        <begin position="632"/>
        <end position="683"/>
    </location>
</feature>
<dbReference type="InterPro" id="IPR027640">
    <property type="entry name" value="Kinesin-like_fam"/>
</dbReference>
<feature type="coiled-coil region" evidence="10">
    <location>
        <begin position="562"/>
        <end position="603"/>
    </location>
</feature>
<accession>A0A2I1HDH8</accession>
<comment type="caution">
    <text evidence="13">The sequence shown here is derived from an EMBL/GenBank/DDBJ whole genome shotgun (WGS) entry which is preliminary data.</text>
</comment>
<feature type="coiled-coil region" evidence="10">
    <location>
        <begin position="405"/>
        <end position="523"/>
    </location>
</feature>
<dbReference type="Proteomes" id="UP000234323">
    <property type="component" value="Unassembled WGS sequence"/>
</dbReference>
<evidence type="ECO:0000256" key="1">
    <source>
        <dbReference type="ARBA" id="ARBA00004245"/>
    </source>
</evidence>
<feature type="coiled-coil region" evidence="10">
    <location>
        <begin position="720"/>
        <end position="819"/>
    </location>
</feature>
<dbReference type="GO" id="GO:0003777">
    <property type="term" value="F:microtubule motor activity"/>
    <property type="evidence" value="ECO:0007669"/>
    <property type="project" value="InterPro"/>
</dbReference>
<keyword evidence="8" id="KW-0206">Cytoskeleton</keyword>
<gene>
    <name evidence="13" type="ORF">RhiirA4_438468</name>
</gene>
<keyword evidence="2" id="KW-0963">Cytoplasm</keyword>
<dbReference type="Pfam" id="PF00225">
    <property type="entry name" value="Kinesin"/>
    <property type="match status" value="1"/>
</dbReference>